<feature type="domain" description="Glycosyltransferase subfamily 4-like N-terminal" evidence="2">
    <location>
        <begin position="12"/>
        <end position="180"/>
    </location>
</feature>
<gene>
    <name evidence="3" type="ORF">LH440_09045</name>
</gene>
<dbReference type="PANTHER" id="PTHR12526">
    <property type="entry name" value="GLYCOSYLTRANSFERASE"/>
    <property type="match status" value="1"/>
</dbReference>
<dbReference type="Pfam" id="PF00534">
    <property type="entry name" value="Glycos_transf_1"/>
    <property type="match status" value="1"/>
</dbReference>
<dbReference type="GO" id="GO:0016757">
    <property type="term" value="F:glycosyltransferase activity"/>
    <property type="evidence" value="ECO:0007669"/>
    <property type="project" value="UniProtKB-ARBA"/>
</dbReference>
<dbReference type="Gene3D" id="3.40.50.2000">
    <property type="entry name" value="Glycogen Phosphorylase B"/>
    <property type="match status" value="2"/>
</dbReference>
<dbReference type="EMBL" id="JAJAXM010000014">
    <property type="protein sequence ID" value="MCG9026043.1"/>
    <property type="molecule type" value="Genomic_DNA"/>
</dbReference>
<evidence type="ECO:0000313" key="3">
    <source>
        <dbReference type="EMBL" id="MCG9026043.1"/>
    </source>
</evidence>
<dbReference type="Pfam" id="PF13439">
    <property type="entry name" value="Glyco_transf_4"/>
    <property type="match status" value="1"/>
</dbReference>
<evidence type="ECO:0000259" key="1">
    <source>
        <dbReference type="Pfam" id="PF00534"/>
    </source>
</evidence>
<dbReference type="PANTHER" id="PTHR12526:SF636">
    <property type="entry name" value="BLL3647 PROTEIN"/>
    <property type="match status" value="1"/>
</dbReference>
<dbReference type="InterPro" id="IPR028098">
    <property type="entry name" value="Glyco_trans_4-like_N"/>
</dbReference>
<dbReference type="RefSeq" id="WP_239878701.1">
    <property type="nucleotide sequence ID" value="NZ_JAJAXM010000014.1"/>
</dbReference>
<sequence>MRVLLLHPAASFGGASKSLCEFATQAVSLEVELHVICPPGKAADTFASVGMKVRPVRGLSQFDNTRYGHYRGVRWLVLLRELALLPFSLAALWRARRDGGFDLIHVNEITVLPLGLLAKKLLGIPLVVHVRSLQHRDGPISAWVARRLQHDADAVIAIDETVKRTLPSAADAHVIHNGLAVDAVPTVGAPHVFRVGIVGLLLKLKGVYEFVEAARILLTERGVQAEFWIVGENARPVRGLKGWLLRKLDFSRDVRQELQDAIERDGLGEAVLLKGFQADVQAVYRQLDVMCFPSHLDAAGRPVFEAAFFGVPSIVAVRNAPPDTIVHEETGLCIDRPDPVALADAIERLYRDPELRKQLGRNARTLAETNFDIARNAQKALTLYRSVLAQVGSSGATPQQVR</sequence>
<comment type="caution">
    <text evidence="3">The sequence shown here is derived from an EMBL/GenBank/DDBJ whole genome shotgun (WGS) entry which is preliminary data.</text>
</comment>
<protein>
    <submittedName>
        <fullName evidence="3">Glycosyltransferase family 4 protein</fullName>
    </submittedName>
</protein>
<accession>A0ABD4SSE5</accession>
<proteinExistence type="predicted"/>
<dbReference type="Proteomes" id="UP001200247">
    <property type="component" value="Unassembled WGS sequence"/>
</dbReference>
<dbReference type="CDD" id="cd03801">
    <property type="entry name" value="GT4_PimA-like"/>
    <property type="match status" value="1"/>
</dbReference>
<name>A0ABD4SSE5_9NEIS</name>
<feature type="domain" description="Glycosyl transferase family 1" evidence="1">
    <location>
        <begin position="196"/>
        <end position="364"/>
    </location>
</feature>
<organism evidence="3 4">
    <name type="scientific">Laribacter hongkongensis</name>
    <dbReference type="NCBI Taxonomy" id="168471"/>
    <lineage>
        <taxon>Bacteria</taxon>
        <taxon>Pseudomonadati</taxon>
        <taxon>Pseudomonadota</taxon>
        <taxon>Betaproteobacteria</taxon>
        <taxon>Neisseriales</taxon>
        <taxon>Aquaspirillaceae</taxon>
        <taxon>Laribacter</taxon>
    </lineage>
</organism>
<dbReference type="AlphaFoldDB" id="A0ABD4SSE5"/>
<reference evidence="3 4" key="1">
    <citation type="submission" date="2021-10" db="EMBL/GenBank/DDBJ databases">
        <title>Whole-genome sequencing analysis of Laribacter hongkongensis: virulence gene profiles, carbohydrate-active enzyme prediction, and antimicrobial resistance characterization.</title>
        <authorList>
            <person name="Yuan P."/>
            <person name="Zhan Y."/>
            <person name="Chen D."/>
        </authorList>
    </citation>
    <scope>NUCLEOTIDE SEQUENCE [LARGE SCALE GENOMIC DNA]</scope>
    <source>
        <strain evidence="3 4">W67</strain>
    </source>
</reference>
<evidence type="ECO:0000313" key="4">
    <source>
        <dbReference type="Proteomes" id="UP001200247"/>
    </source>
</evidence>
<dbReference type="SUPFAM" id="SSF53756">
    <property type="entry name" value="UDP-Glycosyltransferase/glycogen phosphorylase"/>
    <property type="match status" value="1"/>
</dbReference>
<dbReference type="InterPro" id="IPR001296">
    <property type="entry name" value="Glyco_trans_1"/>
</dbReference>
<evidence type="ECO:0000259" key="2">
    <source>
        <dbReference type="Pfam" id="PF13439"/>
    </source>
</evidence>